<dbReference type="AlphaFoldDB" id="A0AAE0E2B4"/>
<evidence type="ECO:0000313" key="3">
    <source>
        <dbReference type="Proteomes" id="UP001281410"/>
    </source>
</evidence>
<dbReference type="Proteomes" id="UP001281410">
    <property type="component" value="Unassembled WGS sequence"/>
</dbReference>
<dbReference type="PROSITE" id="PS50878">
    <property type="entry name" value="RT_POL"/>
    <property type="match status" value="1"/>
</dbReference>
<dbReference type="PANTHER" id="PTHR19446">
    <property type="entry name" value="REVERSE TRANSCRIPTASES"/>
    <property type="match status" value="1"/>
</dbReference>
<evidence type="ECO:0000313" key="2">
    <source>
        <dbReference type="EMBL" id="KAK3205182.1"/>
    </source>
</evidence>
<dbReference type="InterPro" id="IPR036691">
    <property type="entry name" value="Endo/exonu/phosph_ase_sf"/>
</dbReference>
<name>A0AAE0E2B4_9ROSI</name>
<comment type="caution">
    <text evidence="2">The sequence shown here is derived from an EMBL/GenBank/DDBJ whole genome shotgun (WGS) entry which is preliminary data.</text>
</comment>
<proteinExistence type="predicted"/>
<feature type="domain" description="Reverse transcriptase" evidence="1">
    <location>
        <begin position="93"/>
        <end position="365"/>
    </location>
</feature>
<dbReference type="SUPFAM" id="SSF56219">
    <property type="entry name" value="DNase I-like"/>
    <property type="match status" value="1"/>
</dbReference>
<evidence type="ECO:0000259" key="1">
    <source>
        <dbReference type="PROSITE" id="PS50878"/>
    </source>
</evidence>
<dbReference type="Gene3D" id="3.60.10.10">
    <property type="entry name" value="Endonuclease/exonuclease/phosphatase"/>
    <property type="match status" value="1"/>
</dbReference>
<protein>
    <recommendedName>
        <fullName evidence="1">Reverse transcriptase domain-containing protein</fullName>
    </recommendedName>
</protein>
<dbReference type="InterPro" id="IPR043502">
    <property type="entry name" value="DNA/RNA_pol_sf"/>
</dbReference>
<dbReference type="CDD" id="cd01650">
    <property type="entry name" value="RT_nLTR_like"/>
    <property type="match status" value="1"/>
</dbReference>
<keyword evidence="3" id="KW-1185">Reference proteome</keyword>
<dbReference type="Pfam" id="PF00078">
    <property type="entry name" value="RVT_1"/>
    <property type="match status" value="1"/>
</dbReference>
<gene>
    <name evidence="2" type="ORF">Dsin_019228</name>
</gene>
<sequence length="408" mass="46873">MAFTWSNFRDSAAWSRLDLFLISPILLSWLPNLRQRGLPRSVSDHNPIVLDIPKKDWGPTSFRFFNCWLDNKNKMEDMKSGWKSCFKRGSGQEDYRLSLIIKELNVTFIALIPKIKSQVSMGDFRPISLVRAMYKIIAKILANWLKRVMNSVIGESQMAFLKGRQITDSFVIADEIIGKWKKVRQCGLVIKLDFEKACDSVDHWFLDFMLEEIGFGTKWRRWISDCISSPFFSVLFNGSPTDQFAMERGLRQGDPLSPFLFNIVYEGLCCVLQKATDLAMMKGEDFNGSGIHISHLQFVDDMILFIQPKLEFILNIKRFEVLQWNLNDLGHSSAFIKAIARLFRENSTLATILNAGMRVLIGNGVKANFWRDIKIDSMALKDSFPHVFALANKKEYVISDFGLWEGSS</sequence>
<accession>A0AAE0E2B4</accession>
<dbReference type="SUPFAM" id="SSF56672">
    <property type="entry name" value="DNA/RNA polymerases"/>
    <property type="match status" value="1"/>
</dbReference>
<reference evidence="2" key="1">
    <citation type="journal article" date="2023" name="Plant J.">
        <title>Genome sequences and population genomics provide insights into the demographic history, inbreeding, and mutation load of two 'living fossil' tree species of Dipteronia.</title>
        <authorList>
            <person name="Feng Y."/>
            <person name="Comes H.P."/>
            <person name="Chen J."/>
            <person name="Zhu S."/>
            <person name="Lu R."/>
            <person name="Zhang X."/>
            <person name="Li P."/>
            <person name="Qiu J."/>
            <person name="Olsen K.M."/>
            <person name="Qiu Y."/>
        </authorList>
    </citation>
    <scope>NUCLEOTIDE SEQUENCE</scope>
    <source>
        <strain evidence="2">NBL</strain>
    </source>
</reference>
<dbReference type="InterPro" id="IPR000477">
    <property type="entry name" value="RT_dom"/>
</dbReference>
<organism evidence="2 3">
    <name type="scientific">Dipteronia sinensis</name>
    <dbReference type="NCBI Taxonomy" id="43782"/>
    <lineage>
        <taxon>Eukaryota</taxon>
        <taxon>Viridiplantae</taxon>
        <taxon>Streptophyta</taxon>
        <taxon>Embryophyta</taxon>
        <taxon>Tracheophyta</taxon>
        <taxon>Spermatophyta</taxon>
        <taxon>Magnoliopsida</taxon>
        <taxon>eudicotyledons</taxon>
        <taxon>Gunneridae</taxon>
        <taxon>Pentapetalae</taxon>
        <taxon>rosids</taxon>
        <taxon>malvids</taxon>
        <taxon>Sapindales</taxon>
        <taxon>Sapindaceae</taxon>
        <taxon>Hippocastanoideae</taxon>
        <taxon>Acereae</taxon>
        <taxon>Dipteronia</taxon>
    </lineage>
</organism>
<dbReference type="EMBL" id="JANJYJ010000006">
    <property type="protein sequence ID" value="KAK3205182.1"/>
    <property type="molecule type" value="Genomic_DNA"/>
</dbReference>